<keyword evidence="1" id="KW-0732">Signal</keyword>
<accession>A0A818DWE8</accession>
<name>A0A818DWE8_9BILA</name>
<protein>
    <submittedName>
        <fullName evidence="2">Uncharacterized protein</fullName>
    </submittedName>
</protein>
<reference evidence="2" key="1">
    <citation type="submission" date="2021-02" db="EMBL/GenBank/DDBJ databases">
        <authorList>
            <person name="Nowell W R."/>
        </authorList>
    </citation>
    <scope>NUCLEOTIDE SEQUENCE</scope>
</reference>
<sequence>MHVVTGIIASVLFLICVSTSPIVDQQAVQDIFEGEENFVNSLEPEQQTRWTQIRNELYDTIVNKAIGTAGEQDQNDVAGKDVEDFIASLNPTQRGWIQIIWRKTNRIVSKSFDTPWIPNASRVPVRGTCGGGCILSSQCERYSGSRDCRCTWFSCRRF</sequence>
<organism evidence="2 3">
    <name type="scientific">Rotaria socialis</name>
    <dbReference type="NCBI Taxonomy" id="392032"/>
    <lineage>
        <taxon>Eukaryota</taxon>
        <taxon>Metazoa</taxon>
        <taxon>Spiralia</taxon>
        <taxon>Gnathifera</taxon>
        <taxon>Rotifera</taxon>
        <taxon>Eurotatoria</taxon>
        <taxon>Bdelloidea</taxon>
        <taxon>Philodinida</taxon>
        <taxon>Philodinidae</taxon>
        <taxon>Rotaria</taxon>
    </lineage>
</organism>
<dbReference type="OrthoDB" id="10318357at2759"/>
<evidence type="ECO:0000256" key="1">
    <source>
        <dbReference type="SAM" id="SignalP"/>
    </source>
</evidence>
<dbReference type="Proteomes" id="UP000663825">
    <property type="component" value="Unassembled WGS sequence"/>
</dbReference>
<proteinExistence type="predicted"/>
<dbReference type="AlphaFoldDB" id="A0A818DWE8"/>
<comment type="caution">
    <text evidence="2">The sequence shown here is derived from an EMBL/GenBank/DDBJ whole genome shotgun (WGS) entry which is preliminary data.</text>
</comment>
<evidence type="ECO:0000313" key="3">
    <source>
        <dbReference type="Proteomes" id="UP000663825"/>
    </source>
</evidence>
<gene>
    <name evidence="2" type="ORF">TIS948_LOCUS31760</name>
</gene>
<dbReference type="EMBL" id="CAJNXB010005797">
    <property type="protein sequence ID" value="CAF3448538.1"/>
    <property type="molecule type" value="Genomic_DNA"/>
</dbReference>
<feature type="signal peptide" evidence="1">
    <location>
        <begin position="1"/>
        <end position="19"/>
    </location>
</feature>
<evidence type="ECO:0000313" key="2">
    <source>
        <dbReference type="EMBL" id="CAF3448538.1"/>
    </source>
</evidence>
<feature type="chain" id="PRO_5032747244" evidence="1">
    <location>
        <begin position="20"/>
        <end position="158"/>
    </location>
</feature>